<evidence type="ECO:0000313" key="1">
    <source>
        <dbReference type="EMBL" id="JAH97679.1"/>
    </source>
</evidence>
<reference evidence="1" key="2">
    <citation type="journal article" date="2015" name="Fish Shellfish Immunol.">
        <title>Early steps in the European eel (Anguilla anguilla)-Vibrio vulnificus interaction in the gills: Role of the RtxA13 toxin.</title>
        <authorList>
            <person name="Callol A."/>
            <person name="Pajuelo D."/>
            <person name="Ebbesson L."/>
            <person name="Teles M."/>
            <person name="MacKenzie S."/>
            <person name="Amaro C."/>
        </authorList>
    </citation>
    <scope>NUCLEOTIDE SEQUENCE</scope>
</reference>
<sequence>MRIQATRGVKLEQCSICKLKQITKEKQEKHIGTGPNYSKCLTSEWYGCTFILHFRQGFHTVRGFKELHYGGVVRVHLSD</sequence>
<accession>A0A0E9X4Y9</accession>
<name>A0A0E9X4Y9_ANGAN</name>
<protein>
    <submittedName>
        <fullName evidence="1">Uncharacterized protein</fullName>
    </submittedName>
</protein>
<dbReference type="EMBL" id="GBXM01010898">
    <property type="protein sequence ID" value="JAH97679.1"/>
    <property type="molecule type" value="Transcribed_RNA"/>
</dbReference>
<proteinExistence type="predicted"/>
<organism evidence="1">
    <name type="scientific">Anguilla anguilla</name>
    <name type="common">European freshwater eel</name>
    <name type="synonym">Muraena anguilla</name>
    <dbReference type="NCBI Taxonomy" id="7936"/>
    <lineage>
        <taxon>Eukaryota</taxon>
        <taxon>Metazoa</taxon>
        <taxon>Chordata</taxon>
        <taxon>Craniata</taxon>
        <taxon>Vertebrata</taxon>
        <taxon>Euteleostomi</taxon>
        <taxon>Actinopterygii</taxon>
        <taxon>Neopterygii</taxon>
        <taxon>Teleostei</taxon>
        <taxon>Anguilliformes</taxon>
        <taxon>Anguillidae</taxon>
        <taxon>Anguilla</taxon>
    </lineage>
</organism>
<dbReference type="AlphaFoldDB" id="A0A0E9X4Y9"/>
<reference evidence="1" key="1">
    <citation type="submission" date="2014-11" db="EMBL/GenBank/DDBJ databases">
        <authorList>
            <person name="Amaro Gonzalez C."/>
        </authorList>
    </citation>
    <scope>NUCLEOTIDE SEQUENCE</scope>
</reference>